<comment type="caution">
    <text evidence="3">The sequence shown here is derived from an EMBL/GenBank/DDBJ whole genome shotgun (WGS) entry which is preliminary data.</text>
</comment>
<dbReference type="Pfam" id="PF20419">
    <property type="entry name" value="DUF6701"/>
    <property type="match status" value="1"/>
</dbReference>
<feature type="domain" description="PA14" evidence="2">
    <location>
        <begin position="315"/>
        <end position="464"/>
    </location>
</feature>
<protein>
    <recommendedName>
        <fullName evidence="2">PA14 domain-containing protein</fullName>
    </recommendedName>
</protein>
<dbReference type="SUPFAM" id="SSF56988">
    <property type="entry name" value="Anthrax protective antigen"/>
    <property type="match status" value="1"/>
</dbReference>
<evidence type="ECO:0000313" key="3">
    <source>
        <dbReference type="EMBL" id="GIU36590.1"/>
    </source>
</evidence>
<dbReference type="InterPro" id="IPR046524">
    <property type="entry name" value="DUF6701"/>
</dbReference>
<dbReference type="Proteomes" id="UP000773469">
    <property type="component" value="Unassembled WGS sequence"/>
</dbReference>
<dbReference type="EMBL" id="BPEU01000004">
    <property type="protein sequence ID" value="GIU36590.1"/>
    <property type="molecule type" value="Genomic_DNA"/>
</dbReference>
<evidence type="ECO:0000313" key="4">
    <source>
        <dbReference type="Proteomes" id="UP000773469"/>
    </source>
</evidence>
<dbReference type="PROSITE" id="PS51820">
    <property type="entry name" value="PA14"/>
    <property type="match status" value="1"/>
</dbReference>
<dbReference type="RefSeq" id="WP_259655861.1">
    <property type="nucleotide sequence ID" value="NZ_BPEU01000004.1"/>
</dbReference>
<organism evidence="3 4">
    <name type="scientific">Shewanella colwelliana</name>
    <name type="common">Alteromonas colwelliana</name>
    <dbReference type="NCBI Taxonomy" id="23"/>
    <lineage>
        <taxon>Bacteria</taxon>
        <taxon>Pseudomonadati</taxon>
        <taxon>Pseudomonadota</taxon>
        <taxon>Gammaproteobacteria</taxon>
        <taxon>Alteromonadales</taxon>
        <taxon>Shewanellaceae</taxon>
        <taxon>Shewanella</taxon>
    </lineage>
</organism>
<reference evidence="3 4" key="1">
    <citation type="submission" date="2021-05" db="EMBL/GenBank/DDBJ databases">
        <title>Molecular characterization for Shewanella algae harboring chromosomal blaOXA-55-like strains isolated from clinical and environment sample.</title>
        <authorList>
            <person name="Ohama Y."/>
            <person name="Aoki K."/>
            <person name="Harada S."/>
            <person name="Moriya K."/>
            <person name="Ishii Y."/>
            <person name="Tateda K."/>
        </authorList>
    </citation>
    <scope>NUCLEOTIDE SEQUENCE [LARGE SCALE GENOMIC DNA]</scope>
    <source>
        <strain evidence="3 4">MBTL60-118</strain>
    </source>
</reference>
<sequence>MIKLKCLLCNFISISFLFALLLPVNSIFAADWTQTFVEGVNSYSTNGSIGFYAQGKLYNSPQNGNLPSYSVRETNKSCVPAGTNRAKKCKSGGYLAVLPSDRLPFAQCQSSSNSRIGPPSSSTPEIVVPEGEYGDVQLSGGSDKKLTFSTVDGVYKLKSLNAISGTLELAAGQYWIGSLSIARDVTVRFPTTGSVSFFVRDSYIHRNSTLSYRAERFLLYGYSNVDLENTGYLRGYLVSEGRIRLFDTATVEGGITSNNIEIDNNSRVIFENTAGSIDVVPDCDVETLLPAIPLQCPAEQNSIAGITYRTYDSTTWKPGQYTSPVDHDDFNDLITTVKKTTQQLGESIEPQVEGYGSSINPHSSQGDNYVGIFEGYITAPESGLYTFGIDGDDAIELLIDDQVVVGFYGLHGQCGWPCETGQIGLAAGTHKVEMRFHEATGAEAYHLYWQLPSANNLVKVPSSAYLTCPFPQFEFGRATLDSKGQASITFNNSYASPPVVMLMPTINGIDGSEVSSDGPATASVSSITSANAMVYQQIPPGNRVSAKAMTEIDYFVMEPGYRFLNRGAALQAGKVDTRLYQGSQLPSSGRGYTGVDFNHNFGTKPAMIGQALSRNNNRFITTVINNVASAGTGFDIAIEASEISLGINSDETLGYVAGLGRGSTLVSGAPVLYEFGYALNHGNGNSVRSLAQQCSYTNNYLNTYPGQPITLANKNTRKGGDGGWIRRCLKDSYTGVMSFGLDEDQYRDNDRSHLAEDIGYFAFERQPDPVLIDHYRIEFTSGALSCAAKAITLRACVNNDCSTESSVQSSVELTKNSSKYSDVVFSSATQTQLWHADGGSVLLGLGATAPSATYRCFIDGAEVANSQCLLNFEDTGFYFDAPNTLSCKNGASFNLYAVTKNTQTQKCQPLFANQTKAINFSFDYERPSPVNNPAKLTLNSLLAPTATTEIDGGSTNSMDVHFNALGVATLSANYPEAGVVRLTAEHLHRIDLPTGGSDTLTLSHSDTFTAAPAGFHFFNGSGNKRCDASDPYDANCGVLAAAGGSFNMQVKAACWQSDSDSDFSDNGALQNFVYPGFGLRSQVVEPSSGSDGSLGQASIDFTLSGSATALSIEDQSWNEVGTMKVGLSSALSYEGVTIDINKSSSEVFGRFTPAYLGVTGNSPEITHSCGAFTYMDQPFTFKTGVEPRVQVVGYSASNGVTANYQEGLWWRYQHRDASQRNGWGGRQYLDTSTKAVVADSQAPALSGAVNYLNTPNVAELIGARINYLRTPTPVVPFDAKFDLTLSVADVSDEDGICYQDDAAGNCRSFTFTDIADGDGFALRYGRLVLENGYGPESESLRLPLRTEYVSSLSASAEAIWATNTMDNCSIYNTQTSADASEAPTTGLFMLPPSGFPAINAYSNPSLTLQSGSLSLGNGYSYFSVPNAAGEMPLKQHVEPWLKWYWNFDGITPTTLYDPRANAYFGTYRGHDKIIYWREFR</sequence>
<evidence type="ECO:0000256" key="1">
    <source>
        <dbReference type="SAM" id="SignalP"/>
    </source>
</evidence>
<keyword evidence="4" id="KW-1185">Reference proteome</keyword>
<feature type="chain" id="PRO_5046932077" description="PA14 domain-containing protein" evidence="1">
    <location>
        <begin position="30"/>
        <end position="1480"/>
    </location>
</feature>
<dbReference type="Pfam" id="PF07691">
    <property type="entry name" value="PA14"/>
    <property type="match status" value="1"/>
</dbReference>
<name>A0ABQ4NVC4_SHECO</name>
<proteinExistence type="predicted"/>
<evidence type="ECO:0000259" key="2">
    <source>
        <dbReference type="PROSITE" id="PS51820"/>
    </source>
</evidence>
<keyword evidence="1" id="KW-0732">Signal</keyword>
<accession>A0ABQ4NVC4</accession>
<dbReference type="InterPro" id="IPR011658">
    <property type="entry name" value="PA14_dom"/>
</dbReference>
<dbReference type="InterPro" id="IPR037524">
    <property type="entry name" value="PA14/GLEYA"/>
</dbReference>
<dbReference type="Gene3D" id="3.90.182.10">
    <property type="entry name" value="Toxin - Anthrax Protective Antigen,domain 1"/>
    <property type="match status" value="1"/>
</dbReference>
<feature type="signal peptide" evidence="1">
    <location>
        <begin position="1"/>
        <end position="29"/>
    </location>
</feature>
<dbReference type="SMART" id="SM00758">
    <property type="entry name" value="PA14"/>
    <property type="match status" value="1"/>
</dbReference>
<gene>
    <name evidence="3" type="ORF">TUM3794_05900</name>
</gene>